<dbReference type="PROSITE" id="PS51379">
    <property type="entry name" value="4FE4S_FER_2"/>
    <property type="match status" value="2"/>
</dbReference>
<sequence length="73" mass="8086">MTFLANFSVFVDTRLCKSCGLCVMVCPKKVFELRAPDGKSVPVREEDCIGCTQCFNICPDFAITVFKKEGVQA</sequence>
<evidence type="ECO:0000313" key="5">
    <source>
        <dbReference type="EMBL" id="ACI17271.1"/>
    </source>
</evidence>
<evidence type="ECO:0000256" key="1">
    <source>
        <dbReference type="ARBA" id="ARBA00022723"/>
    </source>
</evidence>
<dbReference type="RefSeq" id="WP_012543923.1">
    <property type="nucleotide sequence ID" value="NC_011295.1"/>
</dbReference>
<dbReference type="EMBL" id="CP001145">
    <property type="protein sequence ID" value="ACI17271.1"/>
    <property type="molecule type" value="Genomic_DNA"/>
</dbReference>
<dbReference type="Gene3D" id="3.30.70.20">
    <property type="match status" value="1"/>
</dbReference>
<gene>
    <name evidence="5" type="ordered locus">COPRO5265_1080</name>
</gene>
<evidence type="ECO:0000256" key="2">
    <source>
        <dbReference type="ARBA" id="ARBA00023004"/>
    </source>
</evidence>
<organism evidence="5 6">
    <name type="scientific">Coprothermobacter proteolyticus (strain ATCC 35245 / DSM 5265 / OCM 4 / BT)</name>
    <dbReference type="NCBI Taxonomy" id="309798"/>
    <lineage>
        <taxon>Bacteria</taxon>
        <taxon>Pseudomonadati</taxon>
        <taxon>Coprothermobacterota</taxon>
        <taxon>Coprothermobacteria</taxon>
        <taxon>Coprothermobacterales</taxon>
        <taxon>Coprothermobacteraceae</taxon>
        <taxon>Coprothermobacter</taxon>
    </lineage>
</organism>
<dbReference type="PANTHER" id="PTHR43122:SF1">
    <property type="entry name" value="IRON-SULFUR-BINDING PROTEIN"/>
    <property type="match status" value="1"/>
</dbReference>
<evidence type="ECO:0000256" key="3">
    <source>
        <dbReference type="ARBA" id="ARBA00023014"/>
    </source>
</evidence>
<reference evidence="6" key="1">
    <citation type="submission" date="2008-08" db="EMBL/GenBank/DDBJ databases">
        <title>The complete genome sequence of Coprothermobacter proteolyticus strain ATCC 5245 / DSM 5265 / BT.</title>
        <authorList>
            <person name="Dodson R.J."/>
            <person name="Durkin A.S."/>
            <person name="Wu M."/>
            <person name="Eisen J."/>
            <person name="Sutton G."/>
        </authorList>
    </citation>
    <scope>NUCLEOTIDE SEQUENCE [LARGE SCALE GENOMIC DNA]</scope>
    <source>
        <strain evidence="6">ATCC 35245 / DSM 5265 / OCM 4 / BT</strain>
    </source>
</reference>
<keyword evidence="2" id="KW-0408">Iron</keyword>
<dbReference type="Proteomes" id="UP000001732">
    <property type="component" value="Chromosome"/>
</dbReference>
<reference evidence="5 6" key="2">
    <citation type="journal article" date="2014" name="Genome Announc.">
        <title>Complete Genome Sequence of Coprothermobacter proteolyticus DSM 5265.</title>
        <authorList>
            <person name="Alexiev A."/>
            <person name="Coil D.A."/>
            <person name="Badger J.H."/>
            <person name="Enticknap J."/>
            <person name="Ward N."/>
            <person name="Robb F.T."/>
            <person name="Eisen J.A."/>
        </authorList>
    </citation>
    <scope>NUCLEOTIDE SEQUENCE [LARGE SCALE GENOMIC DNA]</scope>
    <source>
        <strain evidence="6">ATCC 35245 / DSM 5265 / OCM 4 / BT</strain>
    </source>
</reference>
<dbReference type="KEGG" id="cpo:COPRO5265_1080"/>
<keyword evidence="6" id="KW-1185">Reference proteome</keyword>
<dbReference type="InterPro" id="IPR017896">
    <property type="entry name" value="4Fe4S_Fe-S-bd"/>
</dbReference>
<name>B5Y9E4_COPPD</name>
<dbReference type="SUPFAM" id="SSF54862">
    <property type="entry name" value="4Fe-4S ferredoxins"/>
    <property type="match status" value="1"/>
</dbReference>
<dbReference type="GO" id="GO:0046872">
    <property type="term" value="F:metal ion binding"/>
    <property type="evidence" value="ECO:0007669"/>
    <property type="project" value="UniProtKB-KW"/>
</dbReference>
<protein>
    <submittedName>
        <fullName evidence="5">Conserved domain protein</fullName>
    </submittedName>
</protein>
<dbReference type="PROSITE" id="PS00198">
    <property type="entry name" value="4FE4S_FER_1"/>
    <property type="match status" value="1"/>
</dbReference>
<dbReference type="AlphaFoldDB" id="B5Y9E4"/>
<evidence type="ECO:0000259" key="4">
    <source>
        <dbReference type="PROSITE" id="PS51379"/>
    </source>
</evidence>
<dbReference type="PANTHER" id="PTHR43122">
    <property type="entry name" value="FERREDOXIN SUBUNIT OF PYRUVATE:FLAVODOXIN OXIDOREDUCTASE-RELATED"/>
    <property type="match status" value="1"/>
</dbReference>
<dbReference type="GO" id="GO:0051536">
    <property type="term" value="F:iron-sulfur cluster binding"/>
    <property type="evidence" value="ECO:0007669"/>
    <property type="project" value="UniProtKB-KW"/>
</dbReference>
<feature type="domain" description="4Fe-4S ferredoxin-type" evidence="4">
    <location>
        <begin position="39"/>
        <end position="68"/>
    </location>
</feature>
<keyword evidence="3" id="KW-0411">Iron-sulfur</keyword>
<dbReference type="InterPro" id="IPR017900">
    <property type="entry name" value="4Fe4S_Fe_S_CS"/>
</dbReference>
<evidence type="ECO:0000313" key="6">
    <source>
        <dbReference type="Proteomes" id="UP000001732"/>
    </source>
</evidence>
<dbReference type="Pfam" id="PF12838">
    <property type="entry name" value="Fer4_7"/>
    <property type="match status" value="1"/>
</dbReference>
<dbReference type="STRING" id="309798.COPRO5265_1080"/>
<dbReference type="eggNOG" id="COG2221">
    <property type="taxonomic scope" value="Bacteria"/>
</dbReference>
<accession>B5Y9E4</accession>
<keyword evidence="1" id="KW-0479">Metal-binding</keyword>
<feature type="domain" description="4Fe-4S ferredoxin-type" evidence="4">
    <location>
        <begin position="7"/>
        <end position="36"/>
    </location>
</feature>
<proteinExistence type="predicted"/>